<evidence type="ECO:0000259" key="9">
    <source>
        <dbReference type="PROSITE" id="PS51508"/>
    </source>
</evidence>
<dbReference type="PROSITE" id="PS51508">
    <property type="entry name" value="CKK"/>
    <property type="match status" value="1"/>
</dbReference>
<dbReference type="PROSITE" id="PS50021">
    <property type="entry name" value="CH"/>
    <property type="match status" value="1"/>
</dbReference>
<feature type="region of interest" description="Disordered" evidence="7">
    <location>
        <begin position="558"/>
        <end position="655"/>
    </location>
</feature>
<feature type="compositionally biased region" description="Basic and acidic residues" evidence="7">
    <location>
        <begin position="1241"/>
        <end position="1263"/>
    </location>
</feature>
<keyword evidence="10" id="KW-1185">Reference proteome</keyword>
<evidence type="ECO:0000313" key="13">
    <source>
        <dbReference type="RefSeq" id="XP_022091167.1"/>
    </source>
</evidence>
<feature type="region of interest" description="Disordered" evidence="7">
    <location>
        <begin position="1228"/>
        <end position="1263"/>
    </location>
</feature>
<feature type="compositionally biased region" description="Basic and acidic residues" evidence="7">
    <location>
        <begin position="1066"/>
        <end position="1097"/>
    </location>
</feature>
<dbReference type="InterPro" id="IPR014797">
    <property type="entry name" value="CKK_CAMSAP"/>
</dbReference>
<keyword evidence="4" id="KW-0175">Coiled coil</keyword>
<dbReference type="OrthoDB" id="2125658at2759"/>
<feature type="compositionally biased region" description="Basic and acidic residues" evidence="7">
    <location>
        <begin position="616"/>
        <end position="629"/>
    </location>
</feature>
<dbReference type="RefSeq" id="XP_022091165.1">
    <property type="nucleotide sequence ID" value="XM_022235473.1"/>
</dbReference>
<comment type="domain">
    <text evidence="6">The CKK domain binds microtubules.</text>
</comment>
<feature type="compositionally biased region" description="Polar residues" evidence="7">
    <location>
        <begin position="471"/>
        <end position="490"/>
    </location>
</feature>
<evidence type="ECO:0000256" key="1">
    <source>
        <dbReference type="ARBA" id="ARBA00004245"/>
    </source>
</evidence>
<feature type="compositionally biased region" description="Low complexity" evidence="7">
    <location>
        <begin position="601"/>
        <end position="613"/>
    </location>
</feature>
<dbReference type="GO" id="GO:0030507">
    <property type="term" value="F:spectrin binding"/>
    <property type="evidence" value="ECO:0007669"/>
    <property type="project" value="InterPro"/>
</dbReference>
<name>A0A8B7YFI6_ACAPL</name>
<dbReference type="GO" id="GO:0051011">
    <property type="term" value="F:microtubule minus-end binding"/>
    <property type="evidence" value="ECO:0007669"/>
    <property type="project" value="TreeGrafter"/>
</dbReference>
<evidence type="ECO:0000256" key="7">
    <source>
        <dbReference type="SAM" id="MobiDB-lite"/>
    </source>
</evidence>
<dbReference type="GO" id="GO:0005516">
    <property type="term" value="F:calmodulin binding"/>
    <property type="evidence" value="ECO:0007669"/>
    <property type="project" value="InterPro"/>
</dbReference>
<keyword evidence="5" id="KW-0206">Cytoskeleton</keyword>
<dbReference type="PANTHER" id="PTHR21595:SF0">
    <property type="entry name" value="PATRONIN"/>
    <property type="match status" value="1"/>
</dbReference>
<reference evidence="11 12" key="1">
    <citation type="submission" date="2025-04" db="UniProtKB">
        <authorList>
            <consortium name="RefSeq"/>
        </authorList>
    </citation>
    <scope>IDENTIFICATION</scope>
</reference>
<dbReference type="SUPFAM" id="SSF47576">
    <property type="entry name" value="Calponin-homology domain, CH-domain"/>
    <property type="match status" value="1"/>
</dbReference>
<feature type="compositionally biased region" description="Basic and acidic residues" evidence="7">
    <location>
        <begin position="1672"/>
        <end position="1726"/>
    </location>
</feature>
<feature type="compositionally biased region" description="Polar residues" evidence="7">
    <location>
        <begin position="1351"/>
        <end position="1361"/>
    </location>
</feature>
<evidence type="ECO:0000313" key="10">
    <source>
        <dbReference type="Proteomes" id="UP000694845"/>
    </source>
</evidence>
<feature type="domain" description="Calponin-homology (CH)" evidence="8">
    <location>
        <begin position="225"/>
        <end position="340"/>
    </location>
</feature>
<dbReference type="FunFam" id="3.10.20.360:FF:000002">
    <property type="entry name" value="Patronin, isoform M"/>
    <property type="match status" value="1"/>
</dbReference>
<feature type="region of interest" description="Disordered" evidence="7">
    <location>
        <begin position="1476"/>
        <end position="1507"/>
    </location>
</feature>
<feature type="compositionally biased region" description="Low complexity" evidence="7">
    <location>
        <begin position="1898"/>
        <end position="1909"/>
    </location>
</feature>
<dbReference type="GO" id="GO:0007026">
    <property type="term" value="P:negative regulation of microtubule depolymerization"/>
    <property type="evidence" value="ECO:0007669"/>
    <property type="project" value="TreeGrafter"/>
</dbReference>
<feature type="compositionally biased region" description="Low complexity" evidence="7">
    <location>
        <begin position="11"/>
        <end position="23"/>
    </location>
</feature>
<dbReference type="InterPro" id="IPR022613">
    <property type="entry name" value="CH_CAMSAP_2"/>
</dbReference>
<proteinExistence type="inferred from homology"/>
<evidence type="ECO:0000313" key="11">
    <source>
        <dbReference type="RefSeq" id="XP_022091164.1"/>
    </source>
</evidence>
<feature type="compositionally biased region" description="Polar residues" evidence="7">
    <location>
        <begin position="398"/>
        <end position="418"/>
    </location>
</feature>
<dbReference type="GO" id="GO:0031122">
    <property type="term" value="P:cytoplasmic microtubule organization"/>
    <property type="evidence" value="ECO:0007669"/>
    <property type="project" value="TreeGrafter"/>
</dbReference>
<dbReference type="SMART" id="SM01051">
    <property type="entry name" value="CAMSAP_CKK"/>
    <property type="match status" value="1"/>
</dbReference>
<feature type="region of interest" description="Disordered" evidence="7">
    <location>
        <begin position="865"/>
        <end position="1101"/>
    </location>
</feature>
<dbReference type="Pfam" id="PF17095">
    <property type="entry name" value="CAMSAP_CC1"/>
    <property type="match status" value="1"/>
</dbReference>
<feature type="compositionally biased region" description="Polar residues" evidence="7">
    <location>
        <begin position="558"/>
        <end position="573"/>
    </location>
</feature>
<evidence type="ECO:0000259" key="8">
    <source>
        <dbReference type="PROSITE" id="PS50021"/>
    </source>
</evidence>
<feature type="region of interest" description="Disordered" evidence="7">
    <location>
        <begin position="1375"/>
        <end position="1420"/>
    </location>
</feature>
<feature type="compositionally biased region" description="Basic and acidic residues" evidence="7">
    <location>
        <begin position="1"/>
        <end position="10"/>
    </location>
</feature>
<feature type="compositionally biased region" description="Basic and acidic residues" evidence="7">
    <location>
        <begin position="683"/>
        <end position="713"/>
    </location>
</feature>
<organism evidence="10 12">
    <name type="scientific">Acanthaster planci</name>
    <name type="common">Crown-of-thorns starfish</name>
    <dbReference type="NCBI Taxonomy" id="133434"/>
    <lineage>
        <taxon>Eukaryota</taxon>
        <taxon>Metazoa</taxon>
        <taxon>Echinodermata</taxon>
        <taxon>Eleutherozoa</taxon>
        <taxon>Asterozoa</taxon>
        <taxon>Asteroidea</taxon>
        <taxon>Valvatacea</taxon>
        <taxon>Valvatida</taxon>
        <taxon>Acanthasteridae</taxon>
        <taxon>Acanthaster</taxon>
    </lineage>
</organism>
<evidence type="ECO:0000256" key="2">
    <source>
        <dbReference type="ARBA" id="ARBA00022490"/>
    </source>
</evidence>
<feature type="compositionally biased region" description="Polar residues" evidence="7">
    <location>
        <begin position="970"/>
        <end position="990"/>
    </location>
</feature>
<dbReference type="GO" id="GO:0036449">
    <property type="term" value="C:microtubule minus-end"/>
    <property type="evidence" value="ECO:0007669"/>
    <property type="project" value="TreeGrafter"/>
</dbReference>
<feature type="compositionally biased region" description="Low complexity" evidence="7">
    <location>
        <begin position="1727"/>
        <end position="1737"/>
    </location>
</feature>
<dbReference type="PANTHER" id="PTHR21595">
    <property type="entry name" value="PATRONIN"/>
    <property type="match status" value="1"/>
</dbReference>
<evidence type="ECO:0000256" key="4">
    <source>
        <dbReference type="ARBA" id="ARBA00023054"/>
    </source>
</evidence>
<feature type="region of interest" description="Disordered" evidence="7">
    <location>
        <begin position="506"/>
        <end position="537"/>
    </location>
</feature>
<comment type="subcellular location">
    <subcellularLocation>
        <location evidence="1">Cytoplasm</location>
        <location evidence="1">Cytoskeleton</location>
    </subcellularLocation>
</comment>
<feature type="region of interest" description="Disordered" evidence="7">
    <location>
        <begin position="674"/>
        <end position="796"/>
    </location>
</feature>
<dbReference type="Proteomes" id="UP000694845">
    <property type="component" value="Unplaced"/>
</dbReference>
<feature type="region of interest" description="Disordered" evidence="7">
    <location>
        <begin position="1897"/>
        <end position="1930"/>
    </location>
</feature>
<dbReference type="Pfam" id="PF25532">
    <property type="entry name" value="CH_CAMSAP2_N"/>
    <property type="match status" value="1"/>
</dbReference>
<dbReference type="Gene3D" id="1.10.418.10">
    <property type="entry name" value="Calponin-like domain"/>
    <property type="match status" value="1"/>
</dbReference>
<feature type="compositionally biased region" description="Acidic residues" evidence="7">
    <location>
        <begin position="1610"/>
        <end position="1620"/>
    </location>
</feature>
<feature type="compositionally biased region" description="Polar residues" evidence="7">
    <location>
        <begin position="785"/>
        <end position="795"/>
    </location>
</feature>
<feature type="domain" description="CKK" evidence="9">
    <location>
        <begin position="1928"/>
        <end position="2062"/>
    </location>
</feature>
<keyword evidence="3 6" id="KW-0493">Microtubule</keyword>
<feature type="region of interest" description="Disordered" evidence="7">
    <location>
        <begin position="1"/>
        <end position="27"/>
    </location>
</feature>
<feature type="compositionally biased region" description="Polar residues" evidence="7">
    <location>
        <begin position="714"/>
        <end position="730"/>
    </location>
</feature>
<dbReference type="InterPro" id="IPR038209">
    <property type="entry name" value="CKK_dom_sf"/>
</dbReference>
<sequence>MALNHRDNSRARSLSSSSASSYHSLDRGSSLTSEIMPIGQYNSKKAKLCASIRWLVSKAYSSSTIPPDIRNPFFKDKEGEDHLRPAVIYQLSSGELYSRACANIFPPSLHQWQGHWSVIQGLSRRGIYVVDDRRQPVTEAVLTQTQRIKLNAHLAVMDSIMTAYTGEVVSIEKIVQAVRRITTFNASSELPFDLENALVFWVNKVCVAARHRMERERRSQQEQAMQTQAQKVRIKRQHLQLKEMPGVPIIKNVTKDISDGRSLCLLIHYYCPQHFSLDDVDLHDTMSFADSVNNLQQVENFLEQHLPETHHFTFEDLLYSPEALRVNILALTAELFYWFEVARPPRLGFSQELGQKFPVTPESGRSRVQQLPPLPISSATKKSFHGDAPSPRSELRSAASNPEVNRITSASPQRTQSLLVHRERKPRNALHAEQGEDGPSNLRRASSLENMEARESFLAWQSREEARDRSQTFGTPSPGSAPASTVRDSNTNNLLAKVSIDSDMNDSHNFSELGGMPNLNGQLSKEGNDSGEGLMSSSAHFENEDDLEVESLTSALSRISQQTEKPVSCSYSEEVQLPSRSPGGENGISADQELTNVTPLSSMSSRPSQSLNSETGRMDLLDQTRDRIGQSRTNGSGEFGHPEAIEPETDMRAVTQSRRRLKLDIEPVDTKQTERLLPAVVRPLKEKSRNVNKKEESGEGRRIARNPREDRSGRSPNPNGSNMTTWSRKQSAGGDGESPESIDATTPLSGESIADSLAGDGALQLQQQHRLAWQKPRPGVAQHQADPTSYTTSHLCQPEEPHVAHARHGEAFFIHSHAQPEQSVGNSSLSRTGTGSSFTIADKKYTVASALEAGIPVVSSLVDLQDSEEPASYDNRASPRHPSAHPSLHAAPSHSPVSAWHPTEILSGNPHPNPSPNLHAQPNPHVRPNPHAQPNPHARPNLPPHETAINRNAGHSGDDRPGLTHAESPQGHSNTGMDTGSHNTPSSHPQSPEKESSKLHAELIQRESTADPRKPVLMTFNSNLSPDEKSSLKQFIIPPTSTQVISSDQDSDLDHKPSSSSLTTSQEHKDLKGCEKLEAELAHKTHPMDTERTDIESSPKLAIDPDSSSLIMHSNPYLSPPTTQPTMVDHSCIPLESTSSYPESQVLTTWGANSKQTPLSGIINTGGGNLTQSGSLAAGDLAQIRSRLEEKRRLMDSDKRKLERHWSKQRQRMGKAAFLQVLANQKRVKDPVAGDQPVGTEDDRSMIGEKTRSQDVYSREELERSIEKSRTQWASNQAQQEGKITFADLGSSKEKQLSNWSVADSPRSQRPTASSQLADRPESPPGISEVAAGKGSPGSSSGSHSPHMTSDEYNTSLEKLNANLSQLQNEIQRLSLQQEQMRSVMESPRPPSERSQSPQHAPPADSKPFILHAGSDPPATSQGFFLSSDTNKEPESFVLHENPVYEMSGADMQMHSPRPVGPVQKLAPEVGQGSITRPVEQPKIPKSPYPANQVPSSSPDNTYIIPPAQTPVKNIVSETPKNEVPQNITHVVASTPANEPPRNADALANQHQPPLPTVASLSNHMAQMSNKEQSLASPVEAVEVVKRPKKNREATSPTRKKRSSLYEIVGEGEDDDENLSEDEHLVVRPLDSTGNSSLDAKTKAKGFVIASETDQLDEVERRKMLFLQNRLKKQEEEKAKRASREADMEKKREQNRRKQEEMEAKKAEERARREQIRLEYQRRKLQEQQQENEPAPARRAKPTKPRPKSTVVEDQTDFGRPATSRYAPDRDLDNYSAPKKSFTVSAPSSGGGSGAESQVKVPPVDGPEQAAEKPGPPASPKQQGVCPEASEAATPAKSPATESKTENKLAERPLVAKQPPVAKQQPSPQSPKAKEPPCLTPPLQKENQLQVKGQLEEVAGGSSAASVVSQDSNGSGGGGGHTTPEYQGPKLYVKPTSKSNRHIITNAISHCVLAGTVNREQKDKVLEELAKAEAKHFIILFRDSQLQFRSLYGYSPDSEELTKLYGVGPRHITHKMYENLYKYNSGSKQFSKIPSKTMSVSVDGLTIGASYWLSKKGPSKKK</sequence>
<dbReference type="InterPro" id="IPR031372">
    <property type="entry name" value="CAMSAP_CC1"/>
</dbReference>
<gene>
    <name evidence="11 12 13" type="primary">LOC110979565</name>
</gene>
<feature type="compositionally biased region" description="Polar residues" evidence="7">
    <location>
        <begin position="1039"/>
        <end position="1048"/>
    </location>
</feature>
<dbReference type="InterPro" id="IPR058042">
    <property type="entry name" value="CAMSAP_N"/>
</dbReference>
<accession>A0A8B7YFI6</accession>
<feature type="region of interest" description="Disordered" evidence="7">
    <location>
        <begin position="1667"/>
        <end position="1883"/>
    </location>
</feature>
<dbReference type="Gene3D" id="3.10.20.360">
    <property type="entry name" value="CKK domain"/>
    <property type="match status" value="1"/>
</dbReference>
<protein>
    <submittedName>
        <fullName evidence="11 12">Calmodulin-regulated spectrin-associated protein 1-like isoform X1</fullName>
    </submittedName>
</protein>
<feature type="compositionally biased region" description="Basic residues" evidence="7">
    <location>
        <begin position="1738"/>
        <end position="1747"/>
    </location>
</feature>
<feature type="region of interest" description="Disordered" evidence="7">
    <location>
        <begin position="1297"/>
        <end position="1361"/>
    </location>
</feature>
<dbReference type="RefSeq" id="XP_022091164.1">
    <property type="nucleotide sequence ID" value="XM_022235472.1"/>
</dbReference>
<feature type="region of interest" description="Disordered" evidence="7">
    <location>
        <begin position="358"/>
        <end position="447"/>
    </location>
</feature>
<dbReference type="Pfam" id="PF11971">
    <property type="entry name" value="CAMSAP_CH"/>
    <property type="match status" value="1"/>
</dbReference>
<feature type="region of interest" description="Disordered" evidence="7">
    <location>
        <begin position="1586"/>
        <end position="1639"/>
    </location>
</feature>
<dbReference type="InterPro" id="IPR001715">
    <property type="entry name" value="CH_dom"/>
</dbReference>
<feature type="compositionally biased region" description="Basic and acidic residues" evidence="7">
    <location>
        <begin position="991"/>
        <end position="1014"/>
    </location>
</feature>
<dbReference type="InterPro" id="IPR011033">
    <property type="entry name" value="PRC_barrel-like_sf"/>
</dbReference>
<evidence type="ECO:0000256" key="3">
    <source>
        <dbReference type="ARBA" id="ARBA00022701"/>
    </source>
</evidence>
<dbReference type="GeneID" id="110979565"/>
<feature type="compositionally biased region" description="Low complexity" evidence="7">
    <location>
        <begin position="1337"/>
        <end position="1347"/>
    </location>
</feature>
<feature type="compositionally biased region" description="Polar residues" evidence="7">
    <location>
        <begin position="1297"/>
        <end position="1317"/>
    </location>
</feature>
<dbReference type="InterPro" id="IPR032940">
    <property type="entry name" value="CAMSAP"/>
</dbReference>
<evidence type="ECO:0000256" key="6">
    <source>
        <dbReference type="PROSITE-ProRule" id="PRU00841"/>
    </source>
</evidence>
<dbReference type="GO" id="GO:0031175">
    <property type="term" value="P:neuron projection development"/>
    <property type="evidence" value="ECO:0007669"/>
    <property type="project" value="InterPro"/>
</dbReference>
<evidence type="ECO:0000256" key="5">
    <source>
        <dbReference type="ARBA" id="ARBA00023212"/>
    </source>
</evidence>
<dbReference type="RefSeq" id="XP_022091167.1">
    <property type="nucleotide sequence ID" value="XM_022235475.1"/>
</dbReference>
<feature type="region of interest" description="Disordered" evidence="7">
    <location>
        <begin position="462"/>
        <end position="490"/>
    </location>
</feature>
<evidence type="ECO:0000313" key="12">
    <source>
        <dbReference type="RefSeq" id="XP_022091165.1"/>
    </source>
</evidence>
<dbReference type="SUPFAM" id="SSF50346">
    <property type="entry name" value="PRC-barrel domain"/>
    <property type="match status" value="1"/>
</dbReference>
<comment type="similarity">
    <text evidence="6">Belongs to the CAMSAP1 family.</text>
</comment>
<dbReference type="KEGG" id="aplc:110979565"/>
<dbReference type="InterPro" id="IPR036872">
    <property type="entry name" value="CH_dom_sf"/>
</dbReference>
<dbReference type="Pfam" id="PF08683">
    <property type="entry name" value="CAMSAP_CKK"/>
    <property type="match status" value="1"/>
</dbReference>
<keyword evidence="2" id="KW-0963">Cytoplasm</keyword>